<evidence type="ECO:0000256" key="2">
    <source>
        <dbReference type="SAM" id="Phobius"/>
    </source>
</evidence>
<accession>A0A1J5T7N1</accession>
<evidence type="ECO:0000256" key="1">
    <source>
        <dbReference type="SAM" id="MobiDB-lite"/>
    </source>
</evidence>
<organism evidence="3 4">
    <name type="scientific">Marine Group III euryarchaeote CG-Epi1</name>
    <dbReference type="NCBI Taxonomy" id="1888995"/>
    <lineage>
        <taxon>Archaea</taxon>
        <taxon>Methanobacteriati</taxon>
        <taxon>Thermoplasmatota</taxon>
        <taxon>Thermoplasmata</taxon>
        <taxon>Candidatus Thermoprofundales</taxon>
    </lineage>
</organism>
<sequence length="339" mass="37109">MVIMQSEEDWDDGEDWDDDYDDSESSSFLDMELATKMKIAGAVGIALLIILSSTIFTNFGFYSGAGSISVLIDVNEGKDANDNTFTFNVLATSPAFGSLAKDGKYTITNVPNSVDYSGGSIPAFSGSFDLTDDGRGSVSIAYSDLFKMNGKYSVEVELGSQKATDSVILNKFSESAVADLVQFDGSKPLDRDDGVITNMHFSSEVIDNPDSNLDTSVIIIPSVTGTITIYFSEELFEEGEDEDYWDSDNGRELEVVETMQFSYFGDQMSVIYESGASEEGPNFNPFIFDTSEFYGDSGDYAIVIEFTNDLGSDITEKQGQSNWKWFHICNTNSDGTCSD</sequence>
<dbReference type="EMBL" id="MIZA01000025">
    <property type="protein sequence ID" value="OIR16131.1"/>
    <property type="molecule type" value="Genomic_DNA"/>
</dbReference>
<dbReference type="AlphaFoldDB" id="A0A1J5T7N1"/>
<evidence type="ECO:0000313" key="4">
    <source>
        <dbReference type="Proteomes" id="UP000183080"/>
    </source>
</evidence>
<feature type="transmembrane region" description="Helical" evidence="2">
    <location>
        <begin position="39"/>
        <end position="62"/>
    </location>
</feature>
<feature type="region of interest" description="Disordered" evidence="1">
    <location>
        <begin position="1"/>
        <end position="23"/>
    </location>
</feature>
<proteinExistence type="predicted"/>
<reference evidence="3 4" key="1">
    <citation type="submission" date="2016-08" db="EMBL/GenBank/DDBJ databases">
        <title>New Insights into Marine Group III Euryarchaeota, from dark to light.</title>
        <authorList>
            <person name="Haro-Moreno J.M."/>
            <person name="Rodriguez-Valera F."/>
            <person name="Lopez-Garcia P."/>
            <person name="Moreira D."/>
            <person name="Martin-Cuadrado A.B."/>
        </authorList>
    </citation>
    <scope>NUCLEOTIDE SEQUENCE [LARGE SCALE GENOMIC DNA]</scope>
    <source>
        <strain evidence="3">CG-Epi1</strain>
    </source>
</reference>
<name>A0A1J5T7N1_9ARCH</name>
<comment type="caution">
    <text evidence="3">The sequence shown here is derived from an EMBL/GenBank/DDBJ whole genome shotgun (WGS) entry which is preliminary data.</text>
</comment>
<dbReference type="Proteomes" id="UP000183080">
    <property type="component" value="Unassembled WGS sequence"/>
</dbReference>
<keyword evidence="2" id="KW-0472">Membrane</keyword>
<keyword evidence="2" id="KW-1133">Transmembrane helix</keyword>
<gene>
    <name evidence="3" type="ORF">BD935_03295</name>
</gene>
<protein>
    <submittedName>
        <fullName evidence="3">Uncharacterized protein</fullName>
    </submittedName>
</protein>
<evidence type="ECO:0000313" key="3">
    <source>
        <dbReference type="EMBL" id="OIR16131.1"/>
    </source>
</evidence>
<keyword evidence="2" id="KW-0812">Transmembrane</keyword>
<dbReference type="STRING" id="1888995.BD935_03295"/>